<protein>
    <submittedName>
        <fullName evidence="1">Uncharacterized protein</fullName>
    </submittedName>
</protein>
<sequence length="503" mass="55770">MNMRRRELCKSIVTLSTSLVVCKTNSKEQSDSGGIKISSPQNVLFFGSSHNASEMFLRAIRYLNTHGGGDLYVPSGEYSFDDTVYITINTRITIITASNSLFIKKTDSDLFSIEATITGSMRILGHGEFIYNGPKTNKAACVRFKNQTKGRGIASSSFEINGRMRIRKGRYEWKYGLYLENTRDTIIQGIQIDGLSSELHRSKQIGIYSVSNDSPSVSWTICNVQLNDLYIGFYFECNHVPGIEGLKIINCDIVGVATGISYVNNTKYFPPQIEIIGCHINGYDDLISINKSLSIHIVSCLLYRSGSKGGFIRFTGVQDVTINSVSFAIIDVKTDVPGIVLDGRLSTSAFVRVDNCHYWAYHKKSPFISLLGDIKTISLGLSTKDSYGKWIDTVNLSSPKSNVSIDTETIALTKHDYGDLIGCDLECKEGVLNLSDVVIGPTFISSDVPIKKLVSGKINKRYILIMKDKANFSDDINILNIEEFPKGKSIIEIVCVGDDYYCI</sequence>
<reference evidence="1" key="1">
    <citation type="submission" date="2014-04" db="EMBL/GenBank/DDBJ databases">
        <authorList>
            <person name="Harrison E."/>
        </authorList>
    </citation>
    <scope>NUCLEOTIDE SEQUENCE</scope>
    <source>
        <strain evidence="1">4349</strain>
    </source>
</reference>
<dbReference type="SUPFAM" id="SSF51126">
    <property type="entry name" value="Pectin lyase-like"/>
    <property type="match status" value="1"/>
</dbReference>
<organism evidence="1">
    <name type="scientific">Klebsiella sp. 4349</name>
    <dbReference type="NCBI Taxonomy" id="1497839"/>
    <lineage>
        <taxon>Bacteria</taxon>
        <taxon>Pseudomonadati</taxon>
        <taxon>Pseudomonadota</taxon>
        <taxon>Gammaproteobacteria</taxon>
        <taxon>Enterobacterales</taxon>
        <taxon>Enterobacteriaceae</taxon>
        <taxon>Klebsiella/Raoultella group</taxon>
        <taxon>Klebsiella</taxon>
    </lineage>
</organism>
<reference evidence="1" key="2">
    <citation type="journal article" date="2015" name="Sci. Rep.">
        <title>Genetic analysis of capsular polysaccharide synthesis gene clusters in 79 capsular types of Klebsiella spp.</title>
        <authorList>
            <person name="Pan Y.J."/>
            <person name="Lin T.L."/>
            <person name="Chen C.T."/>
            <person name="Chen Y.Y."/>
            <person name="Hsieh P.F."/>
            <person name="Hsu C.R."/>
            <person name="Wu M.C."/>
            <person name="Wang J.T."/>
        </authorList>
    </citation>
    <scope>NUCLEOTIDE SEQUENCE</scope>
    <source>
        <strain evidence="1">4349</strain>
    </source>
</reference>
<dbReference type="InterPro" id="IPR011050">
    <property type="entry name" value="Pectin_lyase_fold/virulence"/>
</dbReference>
<dbReference type="Gene3D" id="2.160.20.10">
    <property type="entry name" value="Single-stranded right-handed beta-helix, Pectin lyase-like"/>
    <property type="match status" value="1"/>
</dbReference>
<dbReference type="AlphaFoldDB" id="A0A0P0YSW7"/>
<name>A0A0P0YSW7_9ENTR</name>
<dbReference type="InterPro" id="IPR012334">
    <property type="entry name" value="Pectin_lyas_fold"/>
</dbReference>
<proteinExistence type="predicted"/>
<evidence type="ECO:0000313" key="1">
    <source>
        <dbReference type="EMBL" id="BAT24330.1"/>
    </source>
</evidence>
<accession>A0A0P0YSW7</accession>
<dbReference type="EMBL" id="AB924607">
    <property type="protein sequence ID" value="BAT24330.1"/>
    <property type="molecule type" value="Genomic_DNA"/>
</dbReference>